<evidence type="ECO:0000256" key="1">
    <source>
        <dbReference type="ARBA" id="ARBA00022630"/>
    </source>
</evidence>
<proteinExistence type="predicted"/>
<evidence type="ECO:0000313" key="5">
    <source>
        <dbReference type="Proteomes" id="UP000199120"/>
    </source>
</evidence>
<dbReference type="GO" id="GO:0004499">
    <property type="term" value="F:N,N-dimethylaniline monooxygenase activity"/>
    <property type="evidence" value="ECO:0007669"/>
    <property type="project" value="InterPro"/>
</dbReference>
<gene>
    <name evidence="4" type="ORF">SAMN05192542_10355</name>
</gene>
<dbReference type="PANTHER" id="PTHR42877">
    <property type="entry name" value="L-ORNITHINE N(5)-MONOOXYGENASE-RELATED"/>
    <property type="match status" value="1"/>
</dbReference>
<dbReference type="EMBL" id="FOAJ01000003">
    <property type="protein sequence ID" value="SEK67148.1"/>
    <property type="molecule type" value="Genomic_DNA"/>
</dbReference>
<dbReference type="Pfam" id="PF00743">
    <property type="entry name" value="FMO-like"/>
    <property type="match status" value="1"/>
</dbReference>
<name>A0A1H7IXM6_9BURK</name>
<dbReference type="OrthoDB" id="9766402at2"/>
<dbReference type="PANTHER" id="PTHR42877:SF4">
    <property type="entry name" value="FAD_NAD(P)-BINDING DOMAIN-CONTAINING PROTEIN-RELATED"/>
    <property type="match status" value="1"/>
</dbReference>
<reference evidence="5" key="1">
    <citation type="submission" date="2016-10" db="EMBL/GenBank/DDBJ databases">
        <authorList>
            <person name="Varghese N."/>
            <person name="Submissions S."/>
        </authorList>
    </citation>
    <scope>NUCLEOTIDE SEQUENCE [LARGE SCALE GENOMIC DNA]</scope>
    <source>
        <strain evidence="5">LMG 26416</strain>
    </source>
</reference>
<dbReference type="AlphaFoldDB" id="A0A1H7IXM6"/>
<dbReference type="InterPro" id="IPR036188">
    <property type="entry name" value="FAD/NAD-bd_sf"/>
</dbReference>
<evidence type="ECO:0000256" key="2">
    <source>
        <dbReference type="ARBA" id="ARBA00022827"/>
    </source>
</evidence>
<dbReference type="GO" id="GO:0050660">
    <property type="term" value="F:flavin adenine dinucleotide binding"/>
    <property type="evidence" value="ECO:0007669"/>
    <property type="project" value="InterPro"/>
</dbReference>
<keyword evidence="5" id="KW-1185">Reference proteome</keyword>
<accession>A0A1H7IXM6</accession>
<dbReference type="Gene3D" id="3.50.50.60">
    <property type="entry name" value="FAD/NAD(P)-binding domain"/>
    <property type="match status" value="2"/>
</dbReference>
<protein>
    <submittedName>
        <fullName evidence="4">Predicted flavoprotein CzcO associated with the cation diffusion facilitator CzcD</fullName>
    </submittedName>
</protein>
<keyword evidence="1" id="KW-0285">Flavoprotein</keyword>
<dbReference type="RefSeq" id="WP_090544049.1">
    <property type="nucleotide sequence ID" value="NZ_FNSR01000001.1"/>
</dbReference>
<dbReference type="Proteomes" id="UP000199120">
    <property type="component" value="Unassembled WGS sequence"/>
</dbReference>
<sequence length="493" mass="55072">MRSGPSTTPRIAIVGSGFAGIGMAIRLLRLGIESFTIYEAGDTPGGTWRDNTYPGAACDVPSHLYSFSFEPNPAWSRTYGTQREILAYLLHCARRYDVERFIRCRSRVSAARFDDTRGVWTIDVDCDGARRTVEADLLIAASGPLSRPAMPDIDGIERFEGRLFHSARWDHDYALDGMRVGVIGTGASAIQFVPQIQPRVARLTVFQRTAPWVLPRRDLAIGPRTQRLFARLPLAQRIVRGAIYWQLEAHALAFIANPRLMRGSMKFAHAYLARKVADPALRAKLTPDYVLGCKRVLLSSDYYPALAQPNVDVVTTAIREIVADGIVTADGAHHPLDAIVCGTGFRFNDADAPFEIVGANGADLGAAWRRDGPQAYLGTTVAGFPNLFLLAGPNTGLGHSSMIYMIESQIRYVADCIRALRRNGARSMAVRADVQHAFNERLQRDMKRSVWQSGCRSWYQTKDGRNTAIWPGFTFEFRRRTRRVRERDYVFAR</sequence>
<dbReference type="InterPro" id="IPR051209">
    <property type="entry name" value="FAD-bind_Monooxygenase_sf"/>
</dbReference>
<dbReference type="InterPro" id="IPR020946">
    <property type="entry name" value="Flavin_mOase-like"/>
</dbReference>
<keyword evidence="2" id="KW-0274">FAD</keyword>
<dbReference type="GO" id="GO:0050661">
    <property type="term" value="F:NADP binding"/>
    <property type="evidence" value="ECO:0007669"/>
    <property type="project" value="InterPro"/>
</dbReference>
<organism evidence="4 5">
    <name type="scientific">Paraburkholderia caballeronis</name>
    <dbReference type="NCBI Taxonomy" id="416943"/>
    <lineage>
        <taxon>Bacteria</taxon>
        <taxon>Pseudomonadati</taxon>
        <taxon>Pseudomonadota</taxon>
        <taxon>Betaproteobacteria</taxon>
        <taxon>Burkholderiales</taxon>
        <taxon>Burkholderiaceae</taxon>
        <taxon>Paraburkholderia</taxon>
    </lineage>
</organism>
<evidence type="ECO:0000313" key="4">
    <source>
        <dbReference type="EMBL" id="SEK67148.1"/>
    </source>
</evidence>
<evidence type="ECO:0000256" key="3">
    <source>
        <dbReference type="ARBA" id="ARBA00023002"/>
    </source>
</evidence>
<dbReference type="SUPFAM" id="SSF51905">
    <property type="entry name" value="FAD/NAD(P)-binding domain"/>
    <property type="match status" value="2"/>
</dbReference>
<keyword evidence="3" id="KW-0560">Oxidoreductase</keyword>
<dbReference type="STRING" id="416943.SAMN05445871_1750"/>